<feature type="compositionally biased region" description="Basic and acidic residues" evidence="5">
    <location>
        <begin position="51"/>
        <end position="86"/>
    </location>
</feature>
<dbReference type="InParanoid" id="G1SKF9"/>
<reference evidence="6 7" key="1">
    <citation type="journal article" date="2011" name="Nature">
        <title>A high-resolution map of human evolutionary constraint using 29 mammals.</title>
        <authorList>
            <person name="Lindblad-Toh K."/>
            <person name="Garber M."/>
            <person name="Zuk O."/>
            <person name="Lin M.F."/>
            <person name="Parker B.J."/>
            <person name="Washietl S."/>
            <person name="Kheradpour P."/>
            <person name="Ernst J."/>
            <person name="Jordan G."/>
            <person name="Mauceli E."/>
            <person name="Ward L.D."/>
            <person name="Lowe C.B."/>
            <person name="Holloway A.K."/>
            <person name="Clamp M."/>
            <person name="Gnerre S."/>
            <person name="Alfoldi J."/>
            <person name="Beal K."/>
            <person name="Chang J."/>
            <person name="Clawson H."/>
            <person name="Cuff J."/>
            <person name="Di Palma F."/>
            <person name="Fitzgerald S."/>
            <person name="Flicek P."/>
            <person name="Guttman M."/>
            <person name="Hubisz M.J."/>
            <person name="Jaffe D.B."/>
            <person name="Jungreis I."/>
            <person name="Kent W.J."/>
            <person name="Kostka D."/>
            <person name="Lara M."/>
            <person name="Martins A.L."/>
            <person name="Massingham T."/>
            <person name="Moltke I."/>
            <person name="Raney B.J."/>
            <person name="Rasmussen M.D."/>
            <person name="Robinson J."/>
            <person name="Stark A."/>
            <person name="Vilella A.J."/>
            <person name="Wen J."/>
            <person name="Xie X."/>
            <person name="Zody M.C."/>
            <person name="Baldwin J."/>
            <person name="Bloom T."/>
            <person name="Chin C.W."/>
            <person name="Heiman D."/>
            <person name="Nicol R."/>
            <person name="Nusbaum C."/>
            <person name="Young S."/>
            <person name="Wilkinson J."/>
            <person name="Worley K.C."/>
            <person name="Kovar C.L."/>
            <person name="Muzny D.M."/>
            <person name="Gibbs R.A."/>
            <person name="Cree A."/>
            <person name="Dihn H.H."/>
            <person name="Fowler G."/>
            <person name="Jhangiani S."/>
            <person name="Joshi V."/>
            <person name="Lee S."/>
            <person name="Lewis L.R."/>
            <person name="Nazareth L.V."/>
            <person name="Okwuonu G."/>
            <person name="Santibanez J."/>
            <person name="Warren W.C."/>
            <person name="Mardis E.R."/>
            <person name="Weinstock G.M."/>
            <person name="Wilson R.K."/>
            <person name="Delehaunty K."/>
            <person name="Dooling D."/>
            <person name="Fronik C."/>
            <person name="Fulton L."/>
            <person name="Fulton B."/>
            <person name="Graves T."/>
            <person name="Minx P."/>
            <person name="Sodergren E."/>
            <person name="Birney E."/>
            <person name="Margulies E.H."/>
            <person name="Herrero J."/>
            <person name="Green E.D."/>
            <person name="Haussler D."/>
            <person name="Siepel A."/>
            <person name="Goldman N."/>
            <person name="Pollard K.S."/>
            <person name="Pedersen J.S."/>
            <person name="Lander E.S."/>
            <person name="Kellis M."/>
        </authorList>
    </citation>
    <scope>NUCLEOTIDE SEQUENCE [LARGE SCALE GENOMIC DNA]</scope>
    <source>
        <strain evidence="6 7">Thorbecke inbred</strain>
    </source>
</reference>
<dbReference type="HOGENOM" id="CLU_031884_1_0_1"/>
<sequence length="580" mass="65750">MDIIKGNLDGISKPASSSRTHPGSRNSNASLEVLSPEPASFQIDTAIKLNSGKEDQPESMDTEERGNINDDNGEHFSEKTKLAKEGSDEDLDLVQCQIIPECSDKPKLEEDSQLQDAICKMKRLDKILAKKRCREKEVKKQGLEMRIKLWEDLKSAQKGEAFQSNEEIENTKKFLSLTAASEETVDPSHYEDEGTFFPVFHTQVPPEEYENHMHSVNQDFTHDVERNDSLVKAEKKPFSNIEKTELRGKHNQDFIKRNIELAKNSRDLVVMTDEEKKRLVELLKDLDDQDSVLPSCEGDQCGWLVAGDGYTLAPTQHAQLAEINTKLQELSATSPTMPSFFARPDSQNEQEPGLDEERNKEITPGEKVLRNTKEERDQQNRLKEINEKLRKMKEDVLDSTSLLSETQLQYLLDGCTFKQKSIIPLPEGRENKDIEDVTSEPSQLSKSILSKLLNEAETKAQEAEAEDANRLEDAGCESSKGYYLTKALTGHYMPEALVIEVENMKCLQFSKAEVVSDAHDYFMSKTLGIGRLQRPSFLDDPLYDISMNLSSEDQHLNLSPSKKPKTDEMETKDVTEREDL</sequence>
<dbReference type="EMBL" id="AAGW02024483">
    <property type="status" value="NOT_ANNOTATED_CDS"/>
    <property type="molecule type" value="Genomic_DNA"/>
</dbReference>
<dbReference type="InterPro" id="IPR026246">
    <property type="entry name" value="Fsip1"/>
</dbReference>
<dbReference type="AlphaFoldDB" id="G1SKF9"/>
<dbReference type="GeneTree" id="ENSGT00390000013879"/>
<reference evidence="6" key="2">
    <citation type="submission" date="2025-08" db="UniProtKB">
        <authorList>
            <consortium name="Ensembl"/>
        </authorList>
    </citation>
    <scope>IDENTIFICATION</scope>
    <source>
        <strain evidence="6">Thorbecke</strain>
    </source>
</reference>
<dbReference type="Ensembl" id="ENSOCUT00000003805.4">
    <property type="protein sequence ID" value="ENSOCUP00000003299.4"/>
    <property type="gene ID" value="ENSOCUG00000003804.4"/>
</dbReference>
<keyword evidence="7" id="KW-1185">Reference proteome</keyword>
<dbReference type="STRING" id="9986.ENSOCUP00000003299"/>
<dbReference type="EMBL" id="AAGW02024484">
    <property type="status" value="NOT_ANNOTATED_CDS"/>
    <property type="molecule type" value="Genomic_DNA"/>
</dbReference>
<evidence type="ECO:0000256" key="5">
    <source>
        <dbReference type="SAM" id="MobiDB-lite"/>
    </source>
</evidence>
<dbReference type="EMBL" id="AAGW02024487">
    <property type="status" value="NOT_ANNOTATED_CDS"/>
    <property type="molecule type" value="Genomic_DNA"/>
</dbReference>
<evidence type="ECO:0000256" key="3">
    <source>
        <dbReference type="ARBA" id="ARBA00023054"/>
    </source>
</evidence>
<feature type="region of interest" description="Disordered" evidence="5">
    <location>
        <begin position="549"/>
        <end position="580"/>
    </location>
</feature>
<feature type="compositionally biased region" description="Polar residues" evidence="5">
    <location>
        <begin position="14"/>
        <end position="30"/>
    </location>
</feature>
<feature type="compositionally biased region" description="Basic and acidic residues" evidence="5">
    <location>
        <begin position="564"/>
        <end position="580"/>
    </location>
</feature>
<dbReference type="PANTHER" id="PTHR22012:SF2">
    <property type="entry name" value="FIBROUS SHEATH-INTERACTING PROTEIN 1"/>
    <property type="match status" value="1"/>
</dbReference>
<evidence type="ECO:0000256" key="1">
    <source>
        <dbReference type="ARBA" id="ARBA00010495"/>
    </source>
</evidence>
<feature type="region of interest" description="Disordered" evidence="5">
    <location>
        <begin position="335"/>
        <end position="360"/>
    </location>
</feature>
<dbReference type="EMBL" id="AAGW02024481">
    <property type="status" value="NOT_ANNOTATED_CDS"/>
    <property type="molecule type" value="Genomic_DNA"/>
</dbReference>
<comment type="similarity">
    <text evidence="1">Belongs to the FSIP1 family.</text>
</comment>
<dbReference type="EMBL" id="AAGW02024486">
    <property type="status" value="NOT_ANNOTATED_CDS"/>
    <property type="molecule type" value="Genomic_DNA"/>
</dbReference>
<dbReference type="EMBL" id="AAGW02024485">
    <property type="status" value="NOT_ANNOTATED_CDS"/>
    <property type="molecule type" value="Genomic_DNA"/>
</dbReference>
<accession>G1SKF9</accession>
<gene>
    <name evidence="6" type="primary">FSIP1</name>
</gene>
<evidence type="ECO:0000256" key="2">
    <source>
        <dbReference type="ARBA" id="ARBA00019480"/>
    </source>
</evidence>
<dbReference type="FunCoup" id="G1SKF9">
    <property type="interactions" value="30"/>
</dbReference>
<name>G1SKF9_RABIT</name>
<feature type="compositionally biased region" description="Polar residues" evidence="5">
    <location>
        <begin position="549"/>
        <end position="560"/>
    </location>
</feature>
<evidence type="ECO:0000313" key="6">
    <source>
        <dbReference type="Ensembl" id="ENSOCUP00000003299.4"/>
    </source>
</evidence>
<organism evidence="6 7">
    <name type="scientific">Oryctolagus cuniculus</name>
    <name type="common">Rabbit</name>
    <dbReference type="NCBI Taxonomy" id="9986"/>
    <lineage>
        <taxon>Eukaryota</taxon>
        <taxon>Metazoa</taxon>
        <taxon>Chordata</taxon>
        <taxon>Craniata</taxon>
        <taxon>Vertebrata</taxon>
        <taxon>Euteleostomi</taxon>
        <taxon>Mammalia</taxon>
        <taxon>Eutheria</taxon>
        <taxon>Euarchontoglires</taxon>
        <taxon>Glires</taxon>
        <taxon>Lagomorpha</taxon>
        <taxon>Leporidae</taxon>
        <taxon>Oryctolagus</taxon>
    </lineage>
</organism>
<dbReference type="EMBL" id="AAGW02024482">
    <property type="status" value="NOT_ANNOTATED_CDS"/>
    <property type="molecule type" value="Genomic_DNA"/>
</dbReference>
<keyword evidence="3 4" id="KW-0175">Coiled coil</keyword>
<dbReference type="PRINTS" id="PR02075">
    <property type="entry name" value="FIBSHEATHIP1"/>
</dbReference>
<feature type="region of interest" description="Disordered" evidence="5">
    <location>
        <begin position="1"/>
        <end position="87"/>
    </location>
</feature>
<proteinExistence type="inferred from homology"/>
<evidence type="ECO:0000313" key="7">
    <source>
        <dbReference type="Proteomes" id="UP000001811"/>
    </source>
</evidence>
<protein>
    <recommendedName>
        <fullName evidence="2">Fibrous sheath-interacting protein 1</fullName>
    </recommendedName>
</protein>
<dbReference type="Pfam" id="PF15554">
    <property type="entry name" value="FSIP1"/>
    <property type="match status" value="1"/>
</dbReference>
<evidence type="ECO:0000256" key="4">
    <source>
        <dbReference type="SAM" id="Coils"/>
    </source>
</evidence>
<dbReference type="Bgee" id="ENSOCUG00000003804">
    <property type="expression patterns" value="Expressed in testis and 5 other cell types or tissues"/>
</dbReference>
<dbReference type="Proteomes" id="UP000001811">
    <property type="component" value="Chromosome 17"/>
</dbReference>
<feature type="coiled-coil region" evidence="4">
    <location>
        <begin position="446"/>
        <end position="473"/>
    </location>
</feature>
<reference evidence="6" key="3">
    <citation type="submission" date="2025-09" db="UniProtKB">
        <authorList>
            <consortium name="Ensembl"/>
        </authorList>
    </citation>
    <scope>IDENTIFICATION</scope>
    <source>
        <strain evidence="6">Thorbecke</strain>
    </source>
</reference>
<dbReference type="PANTHER" id="PTHR22012">
    <property type="entry name" value="FIBROUS SHEATH INTERACTING PROTEIN 1"/>
    <property type="match status" value="1"/>
</dbReference>
<dbReference type="eggNOG" id="ENOG502RXFB">
    <property type="taxonomic scope" value="Eukaryota"/>
</dbReference>